<dbReference type="EMBL" id="CAXAMN010003558">
    <property type="protein sequence ID" value="CAK9005171.1"/>
    <property type="molecule type" value="Genomic_DNA"/>
</dbReference>
<evidence type="ECO:0000313" key="3">
    <source>
        <dbReference type="EMBL" id="CAK9005171.1"/>
    </source>
</evidence>
<keyword evidence="2" id="KW-0732">Signal</keyword>
<accession>A0ABP0ISX3</accession>
<feature type="signal peptide" evidence="2">
    <location>
        <begin position="1"/>
        <end position="20"/>
    </location>
</feature>
<name>A0ABP0ISX3_9DINO</name>
<feature type="compositionally biased region" description="Polar residues" evidence="1">
    <location>
        <begin position="153"/>
        <end position="163"/>
    </location>
</feature>
<gene>
    <name evidence="3" type="ORF">CCMP2556_LOCUS7967</name>
</gene>
<evidence type="ECO:0000256" key="2">
    <source>
        <dbReference type="SAM" id="SignalP"/>
    </source>
</evidence>
<organism evidence="3 4">
    <name type="scientific">Durusdinium trenchii</name>
    <dbReference type="NCBI Taxonomy" id="1381693"/>
    <lineage>
        <taxon>Eukaryota</taxon>
        <taxon>Sar</taxon>
        <taxon>Alveolata</taxon>
        <taxon>Dinophyceae</taxon>
        <taxon>Suessiales</taxon>
        <taxon>Symbiodiniaceae</taxon>
        <taxon>Durusdinium</taxon>
    </lineage>
</organism>
<feature type="chain" id="PRO_5047048818" evidence="2">
    <location>
        <begin position="21"/>
        <end position="175"/>
    </location>
</feature>
<keyword evidence="4" id="KW-1185">Reference proteome</keyword>
<protein>
    <submittedName>
        <fullName evidence="3">Uncharacterized protein</fullName>
    </submittedName>
</protein>
<evidence type="ECO:0000313" key="4">
    <source>
        <dbReference type="Proteomes" id="UP001642484"/>
    </source>
</evidence>
<feature type="region of interest" description="Disordered" evidence="1">
    <location>
        <begin position="124"/>
        <end position="175"/>
    </location>
</feature>
<sequence length="175" mass="19401">MLTLGYFILASAALVLAVFGDNFEDIDVLQFKLIRSSITIQDSSDDWTRAGMISLESFEDVGSCYSCRGQKSLTTVLSRSSTPLRAECWHHLHRRSWSRSSCCLSSTTLPQRKTDKGFCQQQEAVRPSSLSSSTHQSAAKMSVGKELAEVHSVGNQHPCSWPTQEAPHSERCQTT</sequence>
<comment type="caution">
    <text evidence="3">The sequence shown here is derived from an EMBL/GenBank/DDBJ whole genome shotgun (WGS) entry which is preliminary data.</text>
</comment>
<evidence type="ECO:0000256" key="1">
    <source>
        <dbReference type="SAM" id="MobiDB-lite"/>
    </source>
</evidence>
<reference evidence="3 4" key="1">
    <citation type="submission" date="2024-02" db="EMBL/GenBank/DDBJ databases">
        <authorList>
            <person name="Chen Y."/>
            <person name="Shah S."/>
            <person name="Dougan E. K."/>
            <person name="Thang M."/>
            <person name="Chan C."/>
        </authorList>
    </citation>
    <scope>NUCLEOTIDE SEQUENCE [LARGE SCALE GENOMIC DNA]</scope>
</reference>
<proteinExistence type="predicted"/>
<dbReference type="Proteomes" id="UP001642484">
    <property type="component" value="Unassembled WGS sequence"/>
</dbReference>